<protein>
    <submittedName>
        <fullName evidence="1">Uncharacterized protein</fullName>
    </submittedName>
</protein>
<name>A0ABN8ATB8_CHISP</name>
<dbReference type="EMBL" id="OU963903">
    <property type="protein sequence ID" value="CAH0397872.1"/>
    <property type="molecule type" value="Genomic_DNA"/>
</dbReference>
<organism evidence="1 2">
    <name type="scientific">Chilo suppressalis</name>
    <name type="common">Asiatic rice borer moth</name>
    <dbReference type="NCBI Taxonomy" id="168631"/>
    <lineage>
        <taxon>Eukaryota</taxon>
        <taxon>Metazoa</taxon>
        <taxon>Ecdysozoa</taxon>
        <taxon>Arthropoda</taxon>
        <taxon>Hexapoda</taxon>
        <taxon>Insecta</taxon>
        <taxon>Pterygota</taxon>
        <taxon>Neoptera</taxon>
        <taxon>Endopterygota</taxon>
        <taxon>Lepidoptera</taxon>
        <taxon>Glossata</taxon>
        <taxon>Ditrysia</taxon>
        <taxon>Pyraloidea</taxon>
        <taxon>Crambidae</taxon>
        <taxon>Crambinae</taxon>
        <taxon>Chilo</taxon>
    </lineage>
</organism>
<reference evidence="1" key="1">
    <citation type="submission" date="2021-12" db="EMBL/GenBank/DDBJ databases">
        <authorList>
            <person name="King R."/>
        </authorList>
    </citation>
    <scope>NUCLEOTIDE SEQUENCE</scope>
</reference>
<sequence length="200" mass="22424">MKKIIISNEHTKIPANCNNFFASTENKLQLVRFLCTAAPKYAQIKEDCELYICGGFDDPTKCFKLQVSSFVEVPDLNSNHLEADLRMFCHIFHAVKIQSAHVIILSTDTDVFILGIYFWNKLACLDCLGIWFDGSYKKKYILGCHLAAQSLGENICRILPALHSLSGCDSTSRLGSKKKALKAATLDFVQKALRHLGIHI</sequence>
<gene>
    <name evidence="1" type="ORF">CHILSU_LOCUS967</name>
</gene>
<evidence type="ECO:0000313" key="1">
    <source>
        <dbReference type="EMBL" id="CAH0397872.1"/>
    </source>
</evidence>
<proteinExistence type="predicted"/>
<dbReference type="Proteomes" id="UP001153292">
    <property type="component" value="Chromosome 10"/>
</dbReference>
<evidence type="ECO:0000313" key="2">
    <source>
        <dbReference type="Proteomes" id="UP001153292"/>
    </source>
</evidence>
<keyword evidence="2" id="KW-1185">Reference proteome</keyword>
<accession>A0ABN8ATB8</accession>